<keyword evidence="2" id="KW-1185">Reference proteome</keyword>
<gene>
    <name evidence="1" type="ORF">LSH36_2157g00005</name>
</gene>
<comment type="caution">
    <text evidence="1">The sequence shown here is derived from an EMBL/GenBank/DDBJ whole genome shotgun (WGS) entry which is preliminary data.</text>
</comment>
<proteinExistence type="predicted"/>
<protein>
    <submittedName>
        <fullName evidence="1">Uncharacterized protein</fullName>
    </submittedName>
</protein>
<organism evidence="1 2">
    <name type="scientific">Paralvinella palmiformis</name>
    <dbReference type="NCBI Taxonomy" id="53620"/>
    <lineage>
        <taxon>Eukaryota</taxon>
        <taxon>Metazoa</taxon>
        <taxon>Spiralia</taxon>
        <taxon>Lophotrochozoa</taxon>
        <taxon>Annelida</taxon>
        <taxon>Polychaeta</taxon>
        <taxon>Sedentaria</taxon>
        <taxon>Canalipalpata</taxon>
        <taxon>Terebellida</taxon>
        <taxon>Terebelliformia</taxon>
        <taxon>Alvinellidae</taxon>
        <taxon>Paralvinella</taxon>
    </lineage>
</organism>
<evidence type="ECO:0000313" key="1">
    <source>
        <dbReference type="EMBL" id="KAK2138959.1"/>
    </source>
</evidence>
<evidence type="ECO:0000313" key="2">
    <source>
        <dbReference type="Proteomes" id="UP001208570"/>
    </source>
</evidence>
<dbReference type="AlphaFoldDB" id="A0AAD9IQF0"/>
<dbReference type="Proteomes" id="UP001208570">
    <property type="component" value="Unassembled WGS sequence"/>
</dbReference>
<sequence length="223" mass="24075">MPGQYYFQASWLDKPEFKGWLENVPGCRSSAHCLVCHKVFSMKNLGVSAVSVHGKGQTHFKAVRSTGSTLLGIGDYFRNGAATSAPRPAAPAAAQPVPAPAVSSRPGCGGKQTLIAEVRYLTSQFIGYAAATDLLEHFNASTSDLRRNGLLQVSRNGPSVNWSFYDKLEKEIKNECDMGLLNIGSCGLHVIHGVFHTGARETDLGHDGLLSSPYYLFKDTSAR</sequence>
<dbReference type="EMBL" id="JAODUP010002175">
    <property type="protein sequence ID" value="KAK2138959.1"/>
    <property type="molecule type" value="Genomic_DNA"/>
</dbReference>
<reference evidence="1" key="1">
    <citation type="journal article" date="2023" name="Mol. Biol. Evol.">
        <title>Third-Generation Sequencing Reveals the Adaptive Role of the Epigenome in Three Deep-Sea Polychaetes.</title>
        <authorList>
            <person name="Perez M."/>
            <person name="Aroh O."/>
            <person name="Sun Y."/>
            <person name="Lan Y."/>
            <person name="Juniper S.K."/>
            <person name="Young C.R."/>
            <person name="Angers B."/>
            <person name="Qian P.Y."/>
        </authorList>
    </citation>
    <scope>NUCLEOTIDE SEQUENCE</scope>
    <source>
        <strain evidence="1">P08H-3</strain>
    </source>
</reference>
<accession>A0AAD9IQF0</accession>
<name>A0AAD9IQF0_9ANNE</name>